<sequence>MARRLSTAAHAPAPAFNAPRAAAPFIAATAATAAATATTASRAAPKLGRVAKWYLPTMAAVAFGMLYIPETLFTEPSKRTVTLDEATRFIGMGVDQQLSDHNRRANHGYGLTQEERNQAILDSYGSRSSLEDMEKAIAGYEATRPKGPVETRMALEDAYGDRSSLHHLRKAMQIYEVQ</sequence>
<dbReference type="AlphaFoldDB" id="A0A6A5UUN3"/>
<proteinExistence type="predicted"/>
<reference evidence="1" key="1">
    <citation type="journal article" date="2020" name="Stud. Mycol.">
        <title>101 Dothideomycetes genomes: a test case for predicting lifestyles and emergence of pathogens.</title>
        <authorList>
            <person name="Haridas S."/>
            <person name="Albert R."/>
            <person name="Binder M."/>
            <person name="Bloem J."/>
            <person name="Labutti K."/>
            <person name="Salamov A."/>
            <person name="Andreopoulos B."/>
            <person name="Baker S."/>
            <person name="Barry K."/>
            <person name="Bills G."/>
            <person name="Bluhm B."/>
            <person name="Cannon C."/>
            <person name="Castanera R."/>
            <person name="Culley D."/>
            <person name="Daum C."/>
            <person name="Ezra D."/>
            <person name="Gonzalez J."/>
            <person name="Henrissat B."/>
            <person name="Kuo A."/>
            <person name="Liang C."/>
            <person name="Lipzen A."/>
            <person name="Lutzoni F."/>
            <person name="Magnuson J."/>
            <person name="Mondo S."/>
            <person name="Nolan M."/>
            <person name="Ohm R."/>
            <person name="Pangilinan J."/>
            <person name="Park H.-J."/>
            <person name="Ramirez L."/>
            <person name="Alfaro M."/>
            <person name="Sun H."/>
            <person name="Tritt A."/>
            <person name="Yoshinaga Y."/>
            <person name="Zwiers L.-H."/>
            <person name="Turgeon B."/>
            <person name="Goodwin S."/>
            <person name="Spatafora J."/>
            <person name="Crous P."/>
            <person name="Grigoriev I."/>
        </authorList>
    </citation>
    <scope>NUCLEOTIDE SEQUENCE</scope>
    <source>
        <strain evidence="1">CBS 107.79</strain>
    </source>
</reference>
<dbReference type="Proteomes" id="UP000800036">
    <property type="component" value="Unassembled WGS sequence"/>
</dbReference>
<protein>
    <submittedName>
        <fullName evidence="1">Uncharacterized protein</fullName>
    </submittedName>
</protein>
<evidence type="ECO:0000313" key="2">
    <source>
        <dbReference type="Proteomes" id="UP000800036"/>
    </source>
</evidence>
<dbReference type="OrthoDB" id="4338954at2759"/>
<dbReference type="EMBL" id="ML976720">
    <property type="protein sequence ID" value="KAF1968414.1"/>
    <property type="molecule type" value="Genomic_DNA"/>
</dbReference>
<keyword evidence="2" id="KW-1185">Reference proteome</keyword>
<gene>
    <name evidence="1" type="ORF">BU23DRAFT_480200</name>
</gene>
<evidence type="ECO:0000313" key="1">
    <source>
        <dbReference type="EMBL" id="KAF1968414.1"/>
    </source>
</evidence>
<organism evidence="1 2">
    <name type="scientific">Bimuria novae-zelandiae CBS 107.79</name>
    <dbReference type="NCBI Taxonomy" id="1447943"/>
    <lineage>
        <taxon>Eukaryota</taxon>
        <taxon>Fungi</taxon>
        <taxon>Dikarya</taxon>
        <taxon>Ascomycota</taxon>
        <taxon>Pezizomycotina</taxon>
        <taxon>Dothideomycetes</taxon>
        <taxon>Pleosporomycetidae</taxon>
        <taxon>Pleosporales</taxon>
        <taxon>Massarineae</taxon>
        <taxon>Didymosphaeriaceae</taxon>
        <taxon>Bimuria</taxon>
    </lineage>
</organism>
<accession>A0A6A5UUN3</accession>
<name>A0A6A5UUN3_9PLEO</name>